<gene>
    <name evidence="1" type="ORF">DOTSEDRAFT_100427</name>
</gene>
<sequence length="225" mass="25386">ENSTTKTPQAKSLLALPGELRNIIWESILTSHSPIQLLTPTWRQSHGFCASLPALRNTPQPASAQICRALRSEVLSIHYSINTFHIGRIPVRKPSFQNVHTHDQYVSALRQWRGSLKAEPAAKFLRSVEVDLVLSIRHERRVDCFYDQAFGFVARMGVNGIPNYRLTGPAQDFCLCWLQCCSQLKDEDVVDGRRLVDAALDVCQSLYPSVQQVQCGRCGKTRLIR</sequence>
<dbReference type="eggNOG" id="ENOG502QYP0">
    <property type="taxonomic scope" value="Eukaryota"/>
</dbReference>
<feature type="non-terminal residue" evidence="1">
    <location>
        <position position="225"/>
    </location>
</feature>
<evidence type="ECO:0000313" key="2">
    <source>
        <dbReference type="Proteomes" id="UP000016933"/>
    </source>
</evidence>
<dbReference type="PANTHER" id="PTHR42085">
    <property type="entry name" value="F-BOX DOMAIN-CONTAINING PROTEIN"/>
    <property type="match status" value="1"/>
</dbReference>
<name>N1PLJ0_DOTSN</name>
<dbReference type="HOGENOM" id="CLU_1095014_0_0_1"/>
<keyword evidence="2" id="KW-1185">Reference proteome</keyword>
<dbReference type="InterPro" id="IPR038883">
    <property type="entry name" value="AN11006-like"/>
</dbReference>
<dbReference type="PANTHER" id="PTHR42085:SF2">
    <property type="entry name" value="F-BOX DOMAIN-CONTAINING PROTEIN"/>
    <property type="match status" value="1"/>
</dbReference>
<reference evidence="2" key="1">
    <citation type="journal article" date="2012" name="PLoS Genet.">
        <title>The genomes of the fungal plant pathogens Cladosporium fulvum and Dothistroma septosporum reveal adaptation to different hosts and lifestyles but also signatures of common ancestry.</title>
        <authorList>
            <person name="de Wit P.J.G.M."/>
            <person name="van der Burgt A."/>
            <person name="Oekmen B."/>
            <person name="Stergiopoulos I."/>
            <person name="Abd-Elsalam K.A."/>
            <person name="Aerts A.L."/>
            <person name="Bahkali A.H."/>
            <person name="Beenen H.G."/>
            <person name="Chettri P."/>
            <person name="Cox M.P."/>
            <person name="Datema E."/>
            <person name="de Vries R.P."/>
            <person name="Dhillon B."/>
            <person name="Ganley A.R."/>
            <person name="Griffiths S.A."/>
            <person name="Guo Y."/>
            <person name="Hamelin R.C."/>
            <person name="Henrissat B."/>
            <person name="Kabir M.S."/>
            <person name="Jashni M.K."/>
            <person name="Kema G."/>
            <person name="Klaubauf S."/>
            <person name="Lapidus A."/>
            <person name="Levasseur A."/>
            <person name="Lindquist E."/>
            <person name="Mehrabi R."/>
            <person name="Ohm R.A."/>
            <person name="Owen T.J."/>
            <person name="Salamov A."/>
            <person name="Schwelm A."/>
            <person name="Schijlen E."/>
            <person name="Sun H."/>
            <person name="van den Burg H.A."/>
            <person name="van Ham R.C.H.J."/>
            <person name="Zhang S."/>
            <person name="Goodwin S.B."/>
            <person name="Grigoriev I.V."/>
            <person name="Collemare J."/>
            <person name="Bradshaw R.E."/>
        </authorList>
    </citation>
    <scope>NUCLEOTIDE SEQUENCE [LARGE SCALE GENOMIC DNA]</scope>
    <source>
        <strain evidence="2">NZE10 / CBS 128990</strain>
    </source>
</reference>
<protein>
    <submittedName>
        <fullName evidence="1">Uncharacterized protein</fullName>
    </submittedName>
</protein>
<dbReference type="OrthoDB" id="62952at2759"/>
<dbReference type="AlphaFoldDB" id="N1PLJ0"/>
<dbReference type="OMA" id="CFYDQAF"/>
<reference evidence="1 2" key="2">
    <citation type="journal article" date="2012" name="PLoS Pathog.">
        <title>Diverse lifestyles and strategies of plant pathogenesis encoded in the genomes of eighteen Dothideomycetes fungi.</title>
        <authorList>
            <person name="Ohm R.A."/>
            <person name="Feau N."/>
            <person name="Henrissat B."/>
            <person name="Schoch C.L."/>
            <person name="Horwitz B.A."/>
            <person name="Barry K.W."/>
            <person name="Condon B.J."/>
            <person name="Copeland A.C."/>
            <person name="Dhillon B."/>
            <person name="Glaser F."/>
            <person name="Hesse C.N."/>
            <person name="Kosti I."/>
            <person name="LaButti K."/>
            <person name="Lindquist E.A."/>
            <person name="Lucas S."/>
            <person name="Salamov A.A."/>
            <person name="Bradshaw R.E."/>
            <person name="Ciuffetti L."/>
            <person name="Hamelin R.C."/>
            <person name="Kema G.H.J."/>
            <person name="Lawrence C."/>
            <person name="Scott J.A."/>
            <person name="Spatafora J.W."/>
            <person name="Turgeon B.G."/>
            <person name="de Wit P.J.G.M."/>
            <person name="Zhong S."/>
            <person name="Goodwin S.B."/>
            <person name="Grigoriev I.V."/>
        </authorList>
    </citation>
    <scope>NUCLEOTIDE SEQUENCE [LARGE SCALE GENOMIC DNA]</scope>
    <source>
        <strain evidence="2">NZE10 / CBS 128990</strain>
    </source>
</reference>
<proteinExistence type="predicted"/>
<organism evidence="1 2">
    <name type="scientific">Dothistroma septosporum (strain NZE10 / CBS 128990)</name>
    <name type="common">Red band needle blight fungus</name>
    <name type="synonym">Mycosphaerella pini</name>
    <dbReference type="NCBI Taxonomy" id="675120"/>
    <lineage>
        <taxon>Eukaryota</taxon>
        <taxon>Fungi</taxon>
        <taxon>Dikarya</taxon>
        <taxon>Ascomycota</taxon>
        <taxon>Pezizomycotina</taxon>
        <taxon>Dothideomycetes</taxon>
        <taxon>Dothideomycetidae</taxon>
        <taxon>Mycosphaerellales</taxon>
        <taxon>Mycosphaerellaceae</taxon>
        <taxon>Dothistroma</taxon>
    </lineage>
</organism>
<dbReference type="EMBL" id="KB446541">
    <property type="protein sequence ID" value="EME42420.1"/>
    <property type="molecule type" value="Genomic_DNA"/>
</dbReference>
<accession>N1PLJ0</accession>
<feature type="non-terminal residue" evidence="1">
    <location>
        <position position="1"/>
    </location>
</feature>
<dbReference type="Proteomes" id="UP000016933">
    <property type="component" value="Unassembled WGS sequence"/>
</dbReference>
<evidence type="ECO:0000313" key="1">
    <source>
        <dbReference type="EMBL" id="EME42420.1"/>
    </source>
</evidence>